<keyword evidence="1" id="KW-0812">Transmembrane</keyword>
<evidence type="ECO:0008006" key="4">
    <source>
        <dbReference type="Google" id="ProtNLM"/>
    </source>
</evidence>
<proteinExistence type="predicted"/>
<dbReference type="Proteomes" id="UP001519273">
    <property type="component" value="Unassembled WGS sequence"/>
</dbReference>
<organism evidence="2 3">
    <name type="scientific">Paenibacillus sediminis</name>
    <dbReference type="NCBI Taxonomy" id="664909"/>
    <lineage>
        <taxon>Bacteria</taxon>
        <taxon>Bacillati</taxon>
        <taxon>Bacillota</taxon>
        <taxon>Bacilli</taxon>
        <taxon>Bacillales</taxon>
        <taxon>Paenibacillaceae</taxon>
        <taxon>Paenibacillus</taxon>
    </lineage>
</organism>
<reference evidence="2 3" key="1">
    <citation type="submission" date="2021-03" db="EMBL/GenBank/DDBJ databases">
        <title>Genomic Encyclopedia of Type Strains, Phase IV (KMG-IV): sequencing the most valuable type-strain genomes for metagenomic binning, comparative biology and taxonomic classification.</title>
        <authorList>
            <person name="Goeker M."/>
        </authorList>
    </citation>
    <scope>NUCLEOTIDE SEQUENCE [LARGE SCALE GENOMIC DNA]</scope>
    <source>
        <strain evidence="2 3">DSM 23491</strain>
    </source>
</reference>
<accession>A0ABS4H617</accession>
<comment type="caution">
    <text evidence="2">The sequence shown here is derived from an EMBL/GenBank/DDBJ whole genome shotgun (WGS) entry which is preliminary data.</text>
</comment>
<evidence type="ECO:0000256" key="1">
    <source>
        <dbReference type="SAM" id="Phobius"/>
    </source>
</evidence>
<evidence type="ECO:0000313" key="2">
    <source>
        <dbReference type="EMBL" id="MBP1937978.1"/>
    </source>
</evidence>
<evidence type="ECO:0000313" key="3">
    <source>
        <dbReference type="Proteomes" id="UP001519273"/>
    </source>
</evidence>
<keyword evidence="3" id="KW-1185">Reference proteome</keyword>
<gene>
    <name evidence="2" type="ORF">J2Z20_002895</name>
</gene>
<dbReference type="RefSeq" id="WP_209851617.1">
    <property type="nucleotide sequence ID" value="NZ_CBCRVE010000010.1"/>
</dbReference>
<sequence length="201" mass="24105">MQNIKKQRFQSYIILFVGIVAVFSLFSLLLHSCHVQEENRLINDAKKRHALHQELIARDLHKLLGTTADYHDVIKKYQFMFTDDHLTIEKRDNFLEVFDYIDYFDWNVMTKEEKSEILYMYLIAFYKASWNEKTLPQPDSFLYQIEHKEIDSQINCLIDRINEEMNRRDSKSYGTSVYDYISEEFGPSGKYLLFKNACEEH</sequence>
<protein>
    <recommendedName>
        <fullName evidence="4">Lipoprotein</fullName>
    </recommendedName>
</protein>
<name>A0ABS4H617_9BACL</name>
<dbReference type="EMBL" id="JAGGKP010000009">
    <property type="protein sequence ID" value="MBP1937978.1"/>
    <property type="molecule type" value="Genomic_DNA"/>
</dbReference>
<feature type="transmembrane region" description="Helical" evidence="1">
    <location>
        <begin position="12"/>
        <end position="30"/>
    </location>
</feature>
<keyword evidence="1" id="KW-0472">Membrane</keyword>
<keyword evidence="1" id="KW-1133">Transmembrane helix</keyword>